<dbReference type="Proteomes" id="UP000286402">
    <property type="component" value="Unassembled WGS sequence"/>
</dbReference>
<keyword evidence="3" id="KW-1185">Reference proteome</keyword>
<evidence type="ECO:0000313" key="3">
    <source>
        <dbReference type="Proteomes" id="UP000286402"/>
    </source>
</evidence>
<dbReference type="InterPro" id="IPR007842">
    <property type="entry name" value="HEPN_dom"/>
</dbReference>
<accession>A0A420G3E9</accession>
<sequence length="582" mass="67141">MEINSQLIIDRLSQRMDLDRAYLFKYQFLGQDHYHLLLALKHVSGLSPKVLKPIVELCLMDQKNISFELVPIAEMLSKVKVGSLYYSYASLPENTVHQAGNKKNPPLQAKELKSVLEIADEYYQKLLPISAGFLQGAETFGQQGNYQRAVFMLHQSMENHLRFLQLMIDGKANNVHHVNNRIKSLNEHFSMLRESLVGKDEEEKKRFRLLDSAFDAVKQNKDLEISAFDASWLYEHCKFVLHTIEQLYLSFMEGLKMGYEKLLAKEQQKEEQKVVNKNVEVAVGNLAAKDTTLSNATASQFHAFPWPERYETDILHVLAQIRQENNPEQMMLLNYYVSDAHGKGLFHFPAVENEKAEIYLTVIKKKIGHCHFRKIVYGRVTAVVAFMSTDFLATKLDLGSRFSHTIWNESVVVYRRPSYKPTYSVSPINWHDTLFKTSISWTRNSKLMQDLLGVFAFEGLASPQLAVLFLNQLTSIGLYSYLYLRIGYAPMNVTIADLVDWTCICDKKVKEFFTARGDVEEILNAELLKQMKGRVYELPSQLAQLDMDYFGSKAREITDFFVDLCDQSIRYMELKSEVNFNK</sequence>
<reference evidence="2 3" key="1">
    <citation type="submission" date="2016-07" db="EMBL/GenBank/DDBJ databases">
        <title>Genome analysis of Sphingobacterium siyangense T12B17.</title>
        <authorList>
            <person name="Xu D."/>
            <person name="Su Y."/>
            <person name="Zheng S."/>
        </authorList>
    </citation>
    <scope>NUCLEOTIDE SEQUENCE [LARGE SCALE GENOMIC DNA]</scope>
    <source>
        <strain evidence="2 3">T12B17</strain>
    </source>
</reference>
<name>A0A420G3E9_9SPHI</name>
<protein>
    <recommendedName>
        <fullName evidence="1">HEPN domain-containing protein</fullName>
    </recommendedName>
</protein>
<organism evidence="2 3">
    <name type="scientific">Sphingobacterium siyangense</name>
    <dbReference type="NCBI Taxonomy" id="459529"/>
    <lineage>
        <taxon>Bacteria</taxon>
        <taxon>Pseudomonadati</taxon>
        <taxon>Bacteroidota</taxon>
        <taxon>Sphingobacteriia</taxon>
        <taxon>Sphingobacteriales</taxon>
        <taxon>Sphingobacteriaceae</taxon>
        <taxon>Sphingobacterium</taxon>
    </lineage>
</organism>
<dbReference type="AlphaFoldDB" id="A0A420G3E9"/>
<dbReference type="PROSITE" id="PS50910">
    <property type="entry name" value="HEPN"/>
    <property type="match status" value="1"/>
</dbReference>
<dbReference type="EMBL" id="MCAQ01000004">
    <property type="protein sequence ID" value="RKF39727.1"/>
    <property type="molecule type" value="Genomic_DNA"/>
</dbReference>
<gene>
    <name evidence="2" type="ORF">BCY89_25325</name>
</gene>
<dbReference type="RefSeq" id="WP_120333566.1">
    <property type="nucleotide sequence ID" value="NZ_MCAQ01000004.1"/>
</dbReference>
<proteinExistence type="predicted"/>
<dbReference type="Gene3D" id="1.20.120.330">
    <property type="entry name" value="Nucleotidyltransferases domain 2"/>
    <property type="match status" value="1"/>
</dbReference>
<evidence type="ECO:0000313" key="2">
    <source>
        <dbReference type="EMBL" id="RKF39727.1"/>
    </source>
</evidence>
<evidence type="ECO:0000259" key="1">
    <source>
        <dbReference type="PROSITE" id="PS50910"/>
    </source>
</evidence>
<comment type="caution">
    <text evidence="2">The sequence shown here is derived from an EMBL/GenBank/DDBJ whole genome shotgun (WGS) entry which is preliminary data.</text>
</comment>
<feature type="domain" description="HEPN" evidence="1">
    <location>
        <begin position="127"/>
        <end position="247"/>
    </location>
</feature>